<evidence type="ECO:0000313" key="3">
    <source>
        <dbReference type="Proteomes" id="UP000316125"/>
    </source>
</evidence>
<evidence type="ECO:0000313" key="2">
    <source>
        <dbReference type="EMBL" id="QDE36226.1"/>
    </source>
</evidence>
<accession>A0A4Y5YUL3</accession>
<evidence type="ECO:0000256" key="1">
    <source>
        <dbReference type="SAM" id="MobiDB-lite"/>
    </source>
</evidence>
<sequence length="232" mass="24095">MTRISQVSPLVRLAAVSVVALAVLPLSGCLYAQIPVNTPDGDGPDPSPTAIPSEQPSDEPSEEPSGDLPSTMTFADGADIPAAAYIQWGDGLIADDGWKIVKPDDGNGGWTYGTIDDTCTAQFWQGLIPDVPTVTGDDSVRSDAMLAMLLGEADAAAITPLATTGSFSYQVGGNTDVENRQVVGEAAERQWAMATRAFTATGVGLYVIVDCTGGDMQATMAEVIDKNAVVIQ</sequence>
<dbReference type="EMBL" id="CP041040">
    <property type="protein sequence ID" value="QDE36226.1"/>
    <property type="molecule type" value="Genomic_DNA"/>
</dbReference>
<name>A0A4Y5YUL3_9MICO</name>
<feature type="region of interest" description="Disordered" evidence="1">
    <location>
        <begin position="37"/>
        <end position="73"/>
    </location>
</feature>
<dbReference type="OrthoDB" id="5073374at2"/>
<protein>
    <submittedName>
        <fullName evidence="2">Uncharacterized protein</fullName>
    </submittedName>
</protein>
<reference evidence="2 3" key="1">
    <citation type="submission" date="2019-06" db="EMBL/GenBank/DDBJ databases">
        <title>Complete genome of Microbacterium foliorum M2.</title>
        <authorList>
            <person name="Cao G."/>
        </authorList>
    </citation>
    <scope>NUCLEOTIDE SEQUENCE [LARGE SCALE GENOMIC DNA]</scope>
    <source>
        <strain evidence="2 3">M2</strain>
    </source>
</reference>
<dbReference type="RefSeq" id="WP_140038356.1">
    <property type="nucleotide sequence ID" value="NZ_CP041040.1"/>
</dbReference>
<dbReference type="AlphaFoldDB" id="A0A4Y5YUL3"/>
<gene>
    <name evidence="2" type="ORF">FIV50_16395</name>
</gene>
<organism evidence="2 3">
    <name type="scientific">Microbacterium foliorum</name>
    <dbReference type="NCBI Taxonomy" id="104336"/>
    <lineage>
        <taxon>Bacteria</taxon>
        <taxon>Bacillati</taxon>
        <taxon>Actinomycetota</taxon>
        <taxon>Actinomycetes</taxon>
        <taxon>Micrococcales</taxon>
        <taxon>Microbacteriaceae</taxon>
        <taxon>Microbacterium</taxon>
    </lineage>
</organism>
<dbReference type="Proteomes" id="UP000316125">
    <property type="component" value="Chromosome"/>
</dbReference>
<feature type="compositionally biased region" description="Acidic residues" evidence="1">
    <location>
        <begin position="56"/>
        <end position="65"/>
    </location>
</feature>
<proteinExistence type="predicted"/>